<evidence type="ECO:0000313" key="3">
    <source>
        <dbReference type="EMBL" id="OKH14796.1"/>
    </source>
</evidence>
<dbReference type="CDD" id="cd03801">
    <property type="entry name" value="GT4_PimA-like"/>
    <property type="match status" value="1"/>
</dbReference>
<proteinExistence type="predicted"/>
<organism evidence="3 4">
    <name type="scientific">Fischerella major NIES-592</name>
    <dbReference type="NCBI Taxonomy" id="210994"/>
    <lineage>
        <taxon>Bacteria</taxon>
        <taxon>Bacillati</taxon>
        <taxon>Cyanobacteriota</taxon>
        <taxon>Cyanophyceae</taxon>
        <taxon>Nostocales</taxon>
        <taxon>Hapalosiphonaceae</taxon>
        <taxon>Fischerella</taxon>
    </lineage>
</organism>
<feature type="domain" description="Glycosyl transferase family 1" evidence="1">
    <location>
        <begin position="202"/>
        <end position="370"/>
    </location>
</feature>
<dbReference type="AlphaFoldDB" id="A0A1U7H1G0"/>
<comment type="caution">
    <text evidence="3">The sequence shown here is derived from an EMBL/GenBank/DDBJ whole genome shotgun (WGS) entry which is preliminary data.</text>
</comment>
<keyword evidence="4" id="KW-1185">Reference proteome</keyword>
<dbReference type="Gene3D" id="3.40.50.2000">
    <property type="entry name" value="Glycogen Phosphorylase B"/>
    <property type="match status" value="2"/>
</dbReference>
<accession>A0A1U7H1G0</accession>
<dbReference type="RefSeq" id="WP_073555395.1">
    <property type="nucleotide sequence ID" value="NZ_MRCA01000003.1"/>
</dbReference>
<evidence type="ECO:0000259" key="2">
    <source>
        <dbReference type="Pfam" id="PF13439"/>
    </source>
</evidence>
<dbReference type="InterPro" id="IPR028098">
    <property type="entry name" value="Glyco_trans_4-like_N"/>
</dbReference>
<reference evidence="3 4" key="1">
    <citation type="submission" date="2016-11" db="EMBL/GenBank/DDBJ databases">
        <title>Draft Genome Sequences of Nine Cyanobacterial Strains from Diverse Habitats.</title>
        <authorList>
            <person name="Zhu T."/>
            <person name="Hou S."/>
            <person name="Lu X."/>
            <person name="Hess W.R."/>
        </authorList>
    </citation>
    <scope>NUCLEOTIDE SEQUENCE [LARGE SCALE GENOMIC DNA]</scope>
    <source>
        <strain evidence="3 4">NIES-592</strain>
    </source>
</reference>
<feature type="domain" description="Glycosyltransferase subfamily 4-like N-terminal" evidence="2">
    <location>
        <begin position="15"/>
        <end position="190"/>
    </location>
</feature>
<dbReference type="SUPFAM" id="SSF53756">
    <property type="entry name" value="UDP-Glycosyltransferase/glycogen phosphorylase"/>
    <property type="match status" value="1"/>
</dbReference>
<gene>
    <name evidence="3" type="ORF">NIES592_07930</name>
</gene>
<protein>
    <submittedName>
        <fullName evidence="3">Glycosyl transferase family 1</fullName>
    </submittedName>
</protein>
<dbReference type="EMBL" id="MRCA01000003">
    <property type="protein sequence ID" value="OKH14796.1"/>
    <property type="molecule type" value="Genomic_DNA"/>
</dbReference>
<dbReference type="Pfam" id="PF13439">
    <property type="entry name" value="Glyco_transf_4"/>
    <property type="match status" value="1"/>
</dbReference>
<dbReference type="Proteomes" id="UP000186391">
    <property type="component" value="Unassembled WGS sequence"/>
</dbReference>
<dbReference type="GO" id="GO:0016757">
    <property type="term" value="F:glycosyltransferase activity"/>
    <property type="evidence" value="ECO:0007669"/>
    <property type="project" value="InterPro"/>
</dbReference>
<sequence>MHLIVLELEPTSCRGGQEIVLFDICRGLAQRGHIISLVYTKEGNLLEQYQKFCSHVIKVNLFTIYPPKSNFRFLADIFKINRKIPVTKNSILLSNQYQDTFFARALALSKNIPLVCYLHLPPSHRILIGNTAIKSVKQFFRESYIRWQWQTGLKGVKQFIAVSYQTKRDWVKNGYSADIIEVVHNGINLEIYTSPINFVLRRKEWNILENTRVISYVGRLDPEKGLETLIKAFVILLKNGNKTQLLIAGKPLNEDEEYQKSLEQLTIDLGIENYVSFLGHISNTTSLYQVSDVTVLPSLWSEPFGRVIVESMACGTPVVASCIGGIPEILTGEFQKGLFEPANERDLSDTLNQIINWRENDSELGKRCREHVFKKFSLDKMIDGVEKVLERRFSSARN</sequence>
<name>A0A1U7H1G0_9CYAN</name>
<dbReference type="OrthoDB" id="9787111at2"/>
<keyword evidence="3" id="KW-0808">Transferase</keyword>
<dbReference type="PANTHER" id="PTHR12526">
    <property type="entry name" value="GLYCOSYLTRANSFERASE"/>
    <property type="match status" value="1"/>
</dbReference>
<evidence type="ECO:0000313" key="4">
    <source>
        <dbReference type="Proteomes" id="UP000186391"/>
    </source>
</evidence>
<evidence type="ECO:0000259" key="1">
    <source>
        <dbReference type="Pfam" id="PF00534"/>
    </source>
</evidence>
<dbReference type="Pfam" id="PF00534">
    <property type="entry name" value="Glycos_transf_1"/>
    <property type="match status" value="1"/>
</dbReference>
<dbReference type="InterPro" id="IPR001296">
    <property type="entry name" value="Glyco_trans_1"/>
</dbReference>